<organism evidence="2 3">
    <name type="scientific">Antricoccus suffuscus</name>
    <dbReference type="NCBI Taxonomy" id="1629062"/>
    <lineage>
        <taxon>Bacteria</taxon>
        <taxon>Bacillati</taxon>
        <taxon>Actinomycetota</taxon>
        <taxon>Actinomycetes</taxon>
        <taxon>Geodermatophilales</taxon>
        <taxon>Antricoccaceae</taxon>
        <taxon>Antricoccus</taxon>
    </lineage>
</organism>
<protein>
    <recommendedName>
        <fullName evidence="1">Integration host factor-like helix-two turn-helix domain-containing protein</fullName>
    </recommendedName>
</protein>
<dbReference type="OrthoDB" id="3197442at2"/>
<evidence type="ECO:0000313" key="2">
    <source>
        <dbReference type="EMBL" id="PRZ40652.1"/>
    </source>
</evidence>
<dbReference type="AlphaFoldDB" id="A0A2T0ZWC8"/>
<proteinExistence type="predicted"/>
<dbReference type="RefSeq" id="WP_106350070.1">
    <property type="nucleotide sequence ID" value="NZ_PVUE01000015.1"/>
</dbReference>
<evidence type="ECO:0000259" key="1">
    <source>
        <dbReference type="Pfam" id="PF22525"/>
    </source>
</evidence>
<dbReference type="SUPFAM" id="SSF46946">
    <property type="entry name" value="S13-like H2TH domain"/>
    <property type="match status" value="1"/>
</dbReference>
<feature type="domain" description="Integration host factor-like helix-two turn-helix" evidence="1">
    <location>
        <begin position="32"/>
        <end position="99"/>
    </location>
</feature>
<dbReference type="GO" id="GO:0003676">
    <property type="term" value="F:nucleic acid binding"/>
    <property type="evidence" value="ECO:0007669"/>
    <property type="project" value="InterPro"/>
</dbReference>
<evidence type="ECO:0000313" key="3">
    <source>
        <dbReference type="Proteomes" id="UP000237752"/>
    </source>
</evidence>
<comment type="caution">
    <text evidence="2">The sequence shown here is derived from an EMBL/GenBank/DDBJ whole genome shotgun (WGS) entry which is preliminary data.</text>
</comment>
<name>A0A2T0ZWC8_9ACTN</name>
<dbReference type="Gene3D" id="1.10.8.50">
    <property type="match status" value="1"/>
</dbReference>
<dbReference type="InterPro" id="IPR047806">
    <property type="entry name" value="IHF_actinobact"/>
</dbReference>
<sequence>MALPNLTPEQRAAALDKAAVARRRRAEFKDRLKRGGISLTEVLDLGTSDEVVGRTRVLDVIESLPGIGAVKAARIMEKLEISPSRRVRGLGVKQRVALEGEINSRGQ</sequence>
<dbReference type="NCBIfam" id="NF041260">
    <property type="entry name" value="actino_IHF"/>
    <property type="match status" value="1"/>
</dbReference>
<reference evidence="2 3" key="1">
    <citation type="submission" date="2018-03" db="EMBL/GenBank/DDBJ databases">
        <title>Genomic Encyclopedia of Archaeal and Bacterial Type Strains, Phase II (KMG-II): from individual species to whole genera.</title>
        <authorList>
            <person name="Goeker M."/>
        </authorList>
    </citation>
    <scope>NUCLEOTIDE SEQUENCE [LARGE SCALE GENOMIC DNA]</scope>
    <source>
        <strain evidence="2 3">DSM 100065</strain>
    </source>
</reference>
<accession>A0A2T0ZWC8</accession>
<dbReference type="Proteomes" id="UP000237752">
    <property type="component" value="Unassembled WGS sequence"/>
</dbReference>
<dbReference type="InterPro" id="IPR010979">
    <property type="entry name" value="Ribosomal_uS13-like_H2TH"/>
</dbReference>
<dbReference type="EMBL" id="PVUE01000015">
    <property type="protein sequence ID" value="PRZ40652.1"/>
    <property type="molecule type" value="Genomic_DNA"/>
</dbReference>
<dbReference type="InterPro" id="IPR055201">
    <property type="entry name" value="IHF-like_H2TH"/>
</dbReference>
<keyword evidence="3" id="KW-1185">Reference proteome</keyword>
<dbReference type="Pfam" id="PF22525">
    <property type="entry name" value="H2TH_5"/>
    <property type="match status" value="1"/>
</dbReference>
<gene>
    <name evidence="2" type="ORF">CLV47_11580</name>
</gene>